<dbReference type="EMBL" id="JBDJPC010000008">
    <property type="protein sequence ID" value="KAL1493063.1"/>
    <property type="molecule type" value="Genomic_DNA"/>
</dbReference>
<evidence type="ECO:0000313" key="27">
    <source>
        <dbReference type="EMBL" id="KAL1493063.1"/>
    </source>
</evidence>
<dbReference type="InterPro" id="IPR001245">
    <property type="entry name" value="Ser-Thr/Tyr_kinase_cat_dom"/>
</dbReference>
<dbReference type="InterPro" id="IPR003961">
    <property type="entry name" value="FN3_dom"/>
</dbReference>
<dbReference type="CDD" id="cd00064">
    <property type="entry name" value="FU"/>
    <property type="match status" value="1"/>
</dbReference>
<keyword evidence="12 21" id="KW-0067">ATP-binding</keyword>
<dbReference type="SMART" id="SM00219">
    <property type="entry name" value="TyrKc"/>
    <property type="match status" value="1"/>
</dbReference>
<comment type="similarity">
    <text evidence="22">Belongs to the protein kinase superfamily. Tyr protein kinase family. Insulin receptor subfamily.</text>
</comment>
<feature type="binding site" evidence="21">
    <location>
        <position position="1091"/>
    </location>
    <ligand>
        <name>ATP</name>
        <dbReference type="ChEBI" id="CHEBI:30616"/>
    </ligand>
</feature>
<keyword evidence="10 21" id="KW-0547">Nucleotide-binding</keyword>
<dbReference type="Pfam" id="PF01030">
    <property type="entry name" value="Recep_L_domain"/>
    <property type="match status" value="2"/>
</dbReference>
<dbReference type="PANTHER" id="PTHR24416">
    <property type="entry name" value="TYROSINE-PROTEIN KINASE RECEPTOR"/>
    <property type="match status" value="1"/>
</dbReference>
<feature type="region of interest" description="Disordered" evidence="23">
    <location>
        <begin position="716"/>
        <end position="743"/>
    </location>
</feature>
<dbReference type="Pfam" id="PF07714">
    <property type="entry name" value="PK_Tyr_Ser-Thr"/>
    <property type="match status" value="1"/>
</dbReference>
<comment type="subcellular location">
    <subcellularLocation>
        <location evidence="2">Membrane</location>
        <topology evidence="2">Single-pass type I membrane protein</topology>
    </subcellularLocation>
</comment>
<dbReference type="EC" id="2.7.10.1" evidence="22"/>
<comment type="catalytic activity">
    <reaction evidence="20 22">
        <text>L-tyrosyl-[protein] + ATP = O-phospho-L-tyrosyl-[protein] + ADP + H(+)</text>
        <dbReference type="Rhea" id="RHEA:10596"/>
        <dbReference type="Rhea" id="RHEA-COMP:10136"/>
        <dbReference type="Rhea" id="RHEA-COMP:20101"/>
        <dbReference type="ChEBI" id="CHEBI:15378"/>
        <dbReference type="ChEBI" id="CHEBI:30616"/>
        <dbReference type="ChEBI" id="CHEBI:46858"/>
        <dbReference type="ChEBI" id="CHEBI:61978"/>
        <dbReference type="ChEBI" id="CHEBI:456216"/>
        <dbReference type="EC" id="2.7.10.1"/>
    </reaction>
</comment>
<evidence type="ECO:0000256" key="5">
    <source>
        <dbReference type="ARBA" id="ARBA00022685"/>
    </source>
</evidence>
<accession>A0ABD1EET5</accession>
<keyword evidence="7" id="KW-0479">Metal-binding</keyword>
<evidence type="ECO:0000259" key="25">
    <source>
        <dbReference type="PROSITE" id="PS50011"/>
    </source>
</evidence>
<dbReference type="Gene3D" id="3.30.200.20">
    <property type="entry name" value="Phosphorylase Kinase, domain 1"/>
    <property type="match status" value="1"/>
</dbReference>
<dbReference type="PRINTS" id="PR00109">
    <property type="entry name" value="TYRKINASE"/>
</dbReference>
<evidence type="ECO:0000256" key="21">
    <source>
        <dbReference type="PROSITE-ProRule" id="PRU10141"/>
    </source>
</evidence>
<feature type="transmembrane region" description="Helical" evidence="24">
    <location>
        <begin position="996"/>
        <end position="1019"/>
    </location>
</feature>
<dbReference type="CDD" id="cd05032">
    <property type="entry name" value="PTKc_InsR_like"/>
    <property type="match status" value="1"/>
</dbReference>
<dbReference type="InterPro" id="IPR011009">
    <property type="entry name" value="Kinase-like_dom_sf"/>
</dbReference>
<evidence type="ECO:0000256" key="19">
    <source>
        <dbReference type="ARBA" id="ARBA00023211"/>
    </source>
</evidence>
<evidence type="ECO:0000256" key="9">
    <source>
        <dbReference type="ARBA" id="ARBA00022737"/>
    </source>
</evidence>
<feature type="domain" description="Protein kinase" evidence="25">
    <location>
        <begin position="1055"/>
        <end position="1330"/>
    </location>
</feature>
<evidence type="ECO:0000256" key="4">
    <source>
        <dbReference type="ARBA" id="ARBA00022679"/>
    </source>
</evidence>
<dbReference type="Gene3D" id="3.80.20.20">
    <property type="entry name" value="Receptor L-domain"/>
    <property type="match status" value="2"/>
</dbReference>
<evidence type="ECO:0000256" key="17">
    <source>
        <dbReference type="ARBA" id="ARBA00023170"/>
    </source>
</evidence>
<feature type="domain" description="Fibronectin type-III" evidence="26">
    <location>
        <begin position="543"/>
        <end position="658"/>
    </location>
</feature>
<dbReference type="Pfam" id="PF00041">
    <property type="entry name" value="fn3"/>
    <property type="match status" value="1"/>
</dbReference>
<dbReference type="PROSITE" id="PS00107">
    <property type="entry name" value="PROTEIN_KINASE_ATP"/>
    <property type="match status" value="1"/>
</dbReference>
<protein>
    <recommendedName>
        <fullName evidence="22">Tyrosine-protein kinase receptor</fullName>
        <ecNumber evidence="22">2.7.10.1</ecNumber>
    </recommendedName>
</protein>
<keyword evidence="13 24" id="KW-1133">Transmembrane helix</keyword>
<comment type="cofactor">
    <cofactor evidence="1">
        <name>Mn(2+)</name>
        <dbReference type="ChEBI" id="CHEBI:29035"/>
    </cofactor>
</comment>
<keyword evidence="17 22" id="KW-0675">Receptor</keyword>
<dbReference type="SUPFAM" id="SSF56112">
    <property type="entry name" value="Protein kinase-like (PK-like)"/>
    <property type="match status" value="1"/>
</dbReference>
<dbReference type="InterPro" id="IPR050122">
    <property type="entry name" value="RTK"/>
</dbReference>
<dbReference type="InterPro" id="IPR009030">
    <property type="entry name" value="Growth_fac_rcpt_cys_sf"/>
</dbReference>
<dbReference type="Gene3D" id="2.10.220.10">
    <property type="entry name" value="Hormone Receptor, Insulin-like Growth Factor Receptor 1, Chain A, domain 2"/>
    <property type="match status" value="1"/>
</dbReference>
<evidence type="ECO:0000256" key="15">
    <source>
        <dbReference type="ARBA" id="ARBA00023137"/>
    </source>
</evidence>
<evidence type="ECO:0000256" key="24">
    <source>
        <dbReference type="SAM" id="Phobius"/>
    </source>
</evidence>
<gene>
    <name evidence="27" type="ORF">ABEB36_011201</name>
</gene>
<dbReference type="FunFam" id="3.30.200.20:FF:000026">
    <property type="entry name" value="Tyrosine-protein kinase receptor"/>
    <property type="match status" value="1"/>
</dbReference>
<dbReference type="SUPFAM" id="SSF57184">
    <property type="entry name" value="Growth factor receptor domain"/>
    <property type="match status" value="1"/>
</dbReference>
<proteinExistence type="inferred from homology"/>
<evidence type="ECO:0000313" key="28">
    <source>
        <dbReference type="Proteomes" id="UP001566132"/>
    </source>
</evidence>
<dbReference type="FunFam" id="3.80.20.20:FF:000001">
    <property type="entry name" value="Tyrosine-protein kinase receptor"/>
    <property type="match status" value="1"/>
</dbReference>
<dbReference type="PROSITE" id="PS50011">
    <property type="entry name" value="PROTEIN_KINASE_DOM"/>
    <property type="match status" value="1"/>
</dbReference>
<dbReference type="SMART" id="SM00261">
    <property type="entry name" value="FU"/>
    <property type="match status" value="1"/>
</dbReference>
<dbReference type="FunFam" id="1.10.510.10:FF:000528">
    <property type="entry name" value="Tyrosine-protein kinase receptor"/>
    <property type="match status" value="1"/>
</dbReference>
<keyword evidence="9" id="KW-0677">Repeat</keyword>
<feature type="domain" description="Fibronectin type-III" evidence="26">
    <location>
        <begin position="889"/>
        <end position="992"/>
    </location>
</feature>
<keyword evidence="11" id="KW-0418">Kinase</keyword>
<dbReference type="GO" id="GO:0046872">
    <property type="term" value="F:metal ion binding"/>
    <property type="evidence" value="ECO:0007669"/>
    <property type="project" value="UniProtKB-KW"/>
</dbReference>
<evidence type="ECO:0000256" key="16">
    <source>
        <dbReference type="ARBA" id="ARBA00023157"/>
    </source>
</evidence>
<evidence type="ECO:0000256" key="11">
    <source>
        <dbReference type="ARBA" id="ARBA00022777"/>
    </source>
</evidence>
<dbReference type="InterPro" id="IPR000494">
    <property type="entry name" value="Rcpt_L-dom"/>
</dbReference>
<name>A0ABD1EET5_HYPHA</name>
<comment type="caution">
    <text evidence="27">The sequence shown here is derived from an EMBL/GenBank/DDBJ whole genome shotgun (WGS) entry which is preliminary data.</text>
</comment>
<evidence type="ECO:0000256" key="18">
    <source>
        <dbReference type="ARBA" id="ARBA00023180"/>
    </source>
</evidence>
<keyword evidence="4" id="KW-0808">Transferase</keyword>
<evidence type="ECO:0000256" key="20">
    <source>
        <dbReference type="ARBA" id="ARBA00051243"/>
    </source>
</evidence>
<evidence type="ECO:0000256" key="14">
    <source>
        <dbReference type="ARBA" id="ARBA00023136"/>
    </source>
</evidence>
<feature type="transmembrane region" description="Helical" evidence="24">
    <location>
        <begin position="47"/>
        <end position="67"/>
    </location>
</feature>
<keyword evidence="19" id="KW-0464">Manganese</keyword>
<dbReference type="InterPro" id="IPR036116">
    <property type="entry name" value="FN3_sf"/>
</dbReference>
<reference evidence="27 28" key="1">
    <citation type="submission" date="2024-05" db="EMBL/GenBank/DDBJ databases">
        <title>Genetic variation in Jamaican populations of the coffee berry borer (Hypothenemus hampei).</title>
        <authorList>
            <person name="Errbii M."/>
            <person name="Myrie A."/>
        </authorList>
    </citation>
    <scope>NUCLEOTIDE SEQUENCE [LARGE SCALE GENOMIC DNA]</scope>
    <source>
        <strain evidence="27">JA-Hopewell-2020-01-JO</strain>
        <tissue evidence="27">Whole body</tissue>
    </source>
</reference>
<keyword evidence="5" id="KW-0165">Cleavage on pair of basic residues</keyword>
<keyword evidence="14 24" id="KW-0472">Membrane</keyword>
<dbReference type="GO" id="GO:0016020">
    <property type="term" value="C:membrane"/>
    <property type="evidence" value="ECO:0007669"/>
    <property type="project" value="UniProtKB-SubCell"/>
</dbReference>
<dbReference type="PANTHER" id="PTHR24416:SF525">
    <property type="entry name" value="INSULIN-LIKE RECEPTOR"/>
    <property type="match status" value="1"/>
</dbReference>
<dbReference type="InterPro" id="IPR002011">
    <property type="entry name" value="Tyr_kinase_rcpt_2_CS"/>
</dbReference>
<keyword evidence="16" id="KW-1015">Disulfide bond</keyword>
<dbReference type="PROSITE" id="PS00109">
    <property type="entry name" value="PROTEIN_KINASE_TYR"/>
    <property type="match status" value="1"/>
</dbReference>
<dbReference type="GO" id="GO:0005524">
    <property type="term" value="F:ATP binding"/>
    <property type="evidence" value="ECO:0007669"/>
    <property type="project" value="UniProtKB-UniRule"/>
</dbReference>
<evidence type="ECO:0000256" key="1">
    <source>
        <dbReference type="ARBA" id="ARBA00001936"/>
    </source>
</evidence>
<keyword evidence="18" id="KW-0325">Glycoprotein</keyword>
<dbReference type="InterPro" id="IPR036941">
    <property type="entry name" value="Rcpt_L-dom_sf"/>
</dbReference>
<evidence type="ECO:0000256" key="2">
    <source>
        <dbReference type="ARBA" id="ARBA00004479"/>
    </source>
</evidence>
<feature type="domain" description="Fibronectin type-III" evidence="26">
    <location>
        <begin position="662"/>
        <end position="749"/>
    </location>
</feature>
<evidence type="ECO:0000256" key="23">
    <source>
        <dbReference type="SAM" id="MobiDB-lite"/>
    </source>
</evidence>
<feature type="compositionally biased region" description="Basic and acidic residues" evidence="23">
    <location>
        <begin position="1396"/>
        <end position="1405"/>
    </location>
</feature>
<dbReference type="InterPro" id="IPR013783">
    <property type="entry name" value="Ig-like_fold"/>
</dbReference>
<dbReference type="InterPro" id="IPR006211">
    <property type="entry name" value="Furin-like_Cys-rich_dom"/>
</dbReference>
<evidence type="ECO:0000256" key="7">
    <source>
        <dbReference type="ARBA" id="ARBA00022723"/>
    </source>
</evidence>
<dbReference type="InterPro" id="IPR020635">
    <property type="entry name" value="Tyr_kinase_cat_dom"/>
</dbReference>
<dbReference type="CDD" id="cd00063">
    <property type="entry name" value="FN3"/>
    <property type="match status" value="3"/>
</dbReference>
<dbReference type="PROSITE" id="PS00239">
    <property type="entry name" value="RECEPTOR_TYR_KIN_II"/>
    <property type="match status" value="1"/>
</dbReference>
<dbReference type="InterPro" id="IPR000719">
    <property type="entry name" value="Prot_kinase_dom"/>
</dbReference>
<feature type="compositionally biased region" description="Polar residues" evidence="23">
    <location>
        <begin position="721"/>
        <end position="736"/>
    </location>
</feature>
<evidence type="ECO:0000256" key="6">
    <source>
        <dbReference type="ARBA" id="ARBA00022692"/>
    </source>
</evidence>
<dbReference type="InterPro" id="IPR017441">
    <property type="entry name" value="Protein_kinase_ATP_BS"/>
</dbReference>
<dbReference type="InterPro" id="IPR006212">
    <property type="entry name" value="Furin_repeat"/>
</dbReference>
<dbReference type="SMART" id="SM00060">
    <property type="entry name" value="FN3"/>
    <property type="match status" value="3"/>
</dbReference>
<dbReference type="Gene3D" id="2.60.40.10">
    <property type="entry name" value="Immunoglobulins"/>
    <property type="match status" value="3"/>
</dbReference>
<evidence type="ECO:0000259" key="26">
    <source>
        <dbReference type="PROSITE" id="PS50853"/>
    </source>
</evidence>
<dbReference type="SUPFAM" id="SSF49265">
    <property type="entry name" value="Fibronectin type III"/>
    <property type="match status" value="2"/>
</dbReference>
<sequence length="1440" mass="162779">MCSGLIYRVTETNGFLREQQSINRPPEQEGASMTTGMAPAKRLNVPWLNTLLLVLRFLLFLPIPFSVEGAELLYPIQQESGICRSMDIRNKLEALNELRGCQMIEGSLSILLFDSVNETDFSRYSFPELVEITDYLMIFRVNGLKSLGQLFPNLSVIRGRNLFTGDKALVIFEMPTLQEINLYSLTNIMSGKVYIDRNPALCFVRTIDWEKITHTDESNFIKSFKPENECPVCPASVNGNVCPRNEKDNSKFLCWNQDHCQRLCPKCGNKACNEQGECCHERCTGGCGEDTTKCMACKEFMLTTGEDASAKCVQHCPNQFLSFLNRRCITHSECLSMPRPIDYEEHEATAVDHPYKVHAGQCLLYCPPNYSGNYTEHSCKKCNNTCRKECPGARIDSLNLAWHLRGCTHITGNVEIQIRGGNQVVKSLQENLGMIEEIDGYLKIVRSFSLVSLNFLKNLKRIKGNTLESQRYSLIVLDNQNLQDLFDWNTHKEFKIDNGSLFFHFNPKLCMHKIDELRKKANLRAHSNMEIASNSNGDKVACTVSKLEVNISSISSKYVSLEWHPFELEDPRKLLSYVVYNIEAPLRNVNFYDGRDACGQDNWHVDDVANNLDVDPVRHTISNLKPFTQYAFFVKTYTIASEQRGAQSMITYFITKPAQPSEPHNVQVTSPTSDSLKITWMPPRHPNGKISHYFVYGAKHEYYSLPNRNYCIDSVTPEPPKSTSTAAPKTQTQECKSATDKTDSKTVDEHVELARIEFENALHNKVYVRRPVEVRNKRSAELIDKNTPNLTEPFELTVPDYFNFDNNSLPNNRINFTNTTELATHYKRTFAFKVPAHQRILEVKDLRHYTVYDVMIWACRERVSDDQEPSCGEAAYDTQQTIHKFNADSVHNVSIVNTTSSSVTVSWAQPPEPNRIVVAYMIYYKREDTKNTQSTKECISFKEFRNFTKDGRYLVHTIPKLFSGNHSLFVKAVSLYGQGLESEHVVFYIPESGPNVILIVCLVLLFFILMILGGGWYFYLKAVQNPEYRIRPSVNPDYLPSVYLIDEWEVPRKNVELLRELGQGSFGMVWEGQGSGFKDAPAVGQIKCAVKTVNEHATKRERLEFLNEASVMKAFNTTHVVKLLGVVSLGQPALVVMELMVNGDLKTYLRSHRPDNPAGRSPPTLRRILQMAIEIADGMAYLEGKKFVHRDLAARNCMVAEDLTVKIGDFGMTRDIYETDYYRKGSRGLLPVRWMSPESLKDGVFSSSSDAWSYGVVLWEMATLASQPYQGLSNEQVLRYIMDGGTMQRPEDCPDKLYEVMSMCWNHTPGLRPTFLKLCEMLLTEAHPGFSKVSFYHSPEGVELRAAKAATAATVPAMAAAGEDGGEGDDVDASTPLNVLPRDAQMTGEYGASTSERSDSIRSVHVDPNPRFYSISTNQPTANGFIAGGGARNGRAQPHI</sequence>
<dbReference type="GO" id="GO:0004714">
    <property type="term" value="F:transmembrane receptor protein tyrosine kinase activity"/>
    <property type="evidence" value="ECO:0007669"/>
    <property type="project" value="UniProtKB-EC"/>
</dbReference>
<keyword evidence="8" id="KW-0732">Signal</keyword>
<evidence type="ECO:0000256" key="22">
    <source>
        <dbReference type="RuleBase" id="RU000312"/>
    </source>
</evidence>
<dbReference type="PROSITE" id="PS50853">
    <property type="entry name" value="FN3"/>
    <property type="match status" value="3"/>
</dbReference>
<dbReference type="InterPro" id="IPR008266">
    <property type="entry name" value="Tyr_kinase_AS"/>
</dbReference>
<keyword evidence="3 22" id="KW-0597">Phosphoprotein</keyword>
<dbReference type="Proteomes" id="UP001566132">
    <property type="component" value="Unassembled WGS sequence"/>
</dbReference>
<evidence type="ECO:0000256" key="13">
    <source>
        <dbReference type="ARBA" id="ARBA00022989"/>
    </source>
</evidence>
<dbReference type="Pfam" id="PF00757">
    <property type="entry name" value="Furin-like"/>
    <property type="match status" value="1"/>
</dbReference>
<dbReference type="Gene3D" id="1.10.510.10">
    <property type="entry name" value="Transferase(Phosphotransferase) domain 1"/>
    <property type="match status" value="1"/>
</dbReference>
<keyword evidence="6 22" id="KW-0812">Transmembrane</keyword>
<dbReference type="SUPFAM" id="SSF52058">
    <property type="entry name" value="L domain-like"/>
    <property type="match status" value="2"/>
</dbReference>
<organism evidence="27 28">
    <name type="scientific">Hypothenemus hampei</name>
    <name type="common">Coffee berry borer</name>
    <dbReference type="NCBI Taxonomy" id="57062"/>
    <lineage>
        <taxon>Eukaryota</taxon>
        <taxon>Metazoa</taxon>
        <taxon>Ecdysozoa</taxon>
        <taxon>Arthropoda</taxon>
        <taxon>Hexapoda</taxon>
        <taxon>Insecta</taxon>
        <taxon>Pterygota</taxon>
        <taxon>Neoptera</taxon>
        <taxon>Endopterygota</taxon>
        <taxon>Coleoptera</taxon>
        <taxon>Polyphaga</taxon>
        <taxon>Cucujiformia</taxon>
        <taxon>Curculionidae</taxon>
        <taxon>Scolytinae</taxon>
        <taxon>Hypothenemus</taxon>
    </lineage>
</organism>
<keyword evidence="28" id="KW-1185">Reference proteome</keyword>
<evidence type="ECO:0000256" key="8">
    <source>
        <dbReference type="ARBA" id="ARBA00022729"/>
    </source>
</evidence>
<evidence type="ECO:0000256" key="3">
    <source>
        <dbReference type="ARBA" id="ARBA00022553"/>
    </source>
</evidence>
<keyword evidence="15" id="KW-0829">Tyrosine-protein kinase</keyword>
<evidence type="ECO:0000256" key="10">
    <source>
        <dbReference type="ARBA" id="ARBA00022741"/>
    </source>
</evidence>
<feature type="region of interest" description="Disordered" evidence="23">
    <location>
        <begin position="1384"/>
        <end position="1405"/>
    </location>
</feature>
<evidence type="ECO:0000256" key="12">
    <source>
        <dbReference type="ARBA" id="ARBA00022840"/>
    </source>
</evidence>